<dbReference type="AlphaFoldDB" id="A0A9N8YP34"/>
<dbReference type="Gene3D" id="3.40.33.10">
    <property type="entry name" value="CAP"/>
    <property type="match status" value="1"/>
</dbReference>
<sequence length="126" mass="14184">MACQEESMSHMVHLVNNERRKAGVRDLVWDSRLAKAAQDQCNYMASYGLTHENHISGSIGTRVSAHHFLWSGCAENIAHGHEDANAAIRGWLNSEGHRKNMLNPNYTHFGAGFLNGYWAQVFGREM</sequence>
<dbReference type="SUPFAM" id="SSF55797">
    <property type="entry name" value="PR-1-like"/>
    <property type="match status" value="1"/>
</dbReference>
<dbReference type="PANTHER" id="PTHR31157:SF1">
    <property type="entry name" value="SCP DOMAIN-CONTAINING PROTEIN"/>
    <property type="match status" value="1"/>
</dbReference>
<name>A0A9N8YP34_9GLOM</name>
<dbReference type="Pfam" id="PF00188">
    <property type="entry name" value="CAP"/>
    <property type="match status" value="1"/>
</dbReference>
<evidence type="ECO:0000313" key="2">
    <source>
        <dbReference type="EMBL" id="CAG8442799.1"/>
    </source>
</evidence>
<dbReference type="CDD" id="cd05379">
    <property type="entry name" value="CAP_bacterial"/>
    <property type="match status" value="1"/>
</dbReference>
<proteinExistence type="predicted"/>
<evidence type="ECO:0000259" key="1">
    <source>
        <dbReference type="Pfam" id="PF00188"/>
    </source>
</evidence>
<reference evidence="2" key="1">
    <citation type="submission" date="2021-06" db="EMBL/GenBank/DDBJ databases">
        <authorList>
            <person name="Kallberg Y."/>
            <person name="Tangrot J."/>
            <person name="Rosling A."/>
        </authorList>
    </citation>
    <scope>NUCLEOTIDE SEQUENCE</scope>
    <source>
        <strain evidence="2">CL551</strain>
    </source>
</reference>
<accession>A0A9N8YP34</accession>
<keyword evidence="3" id="KW-1185">Reference proteome</keyword>
<gene>
    <name evidence="2" type="ORF">AMORRO_LOCUS412</name>
</gene>
<protein>
    <submittedName>
        <fullName evidence="2">5475_t:CDS:1</fullName>
    </submittedName>
</protein>
<dbReference type="InterPro" id="IPR035940">
    <property type="entry name" value="CAP_sf"/>
</dbReference>
<dbReference type="PANTHER" id="PTHR31157">
    <property type="entry name" value="SCP DOMAIN-CONTAINING PROTEIN"/>
    <property type="match status" value="1"/>
</dbReference>
<dbReference type="Proteomes" id="UP000789342">
    <property type="component" value="Unassembled WGS sequence"/>
</dbReference>
<dbReference type="OrthoDB" id="568194at2759"/>
<dbReference type="InterPro" id="IPR014044">
    <property type="entry name" value="CAP_dom"/>
</dbReference>
<comment type="caution">
    <text evidence="2">The sequence shown here is derived from an EMBL/GenBank/DDBJ whole genome shotgun (WGS) entry which is preliminary data.</text>
</comment>
<dbReference type="EMBL" id="CAJVPV010000103">
    <property type="protein sequence ID" value="CAG8442799.1"/>
    <property type="molecule type" value="Genomic_DNA"/>
</dbReference>
<feature type="domain" description="SCP" evidence="1">
    <location>
        <begin position="13"/>
        <end position="115"/>
    </location>
</feature>
<organism evidence="2 3">
    <name type="scientific">Acaulospora morrowiae</name>
    <dbReference type="NCBI Taxonomy" id="94023"/>
    <lineage>
        <taxon>Eukaryota</taxon>
        <taxon>Fungi</taxon>
        <taxon>Fungi incertae sedis</taxon>
        <taxon>Mucoromycota</taxon>
        <taxon>Glomeromycotina</taxon>
        <taxon>Glomeromycetes</taxon>
        <taxon>Diversisporales</taxon>
        <taxon>Acaulosporaceae</taxon>
        <taxon>Acaulospora</taxon>
    </lineage>
</organism>
<evidence type="ECO:0000313" key="3">
    <source>
        <dbReference type="Proteomes" id="UP000789342"/>
    </source>
</evidence>